<evidence type="ECO:0000259" key="2">
    <source>
        <dbReference type="PROSITE" id="PS50942"/>
    </source>
</evidence>
<feature type="region of interest" description="Disordered" evidence="1">
    <location>
        <begin position="563"/>
        <end position="590"/>
    </location>
</feature>
<evidence type="ECO:0000313" key="4">
    <source>
        <dbReference type="RefSeq" id="XP_031555339.1"/>
    </source>
</evidence>
<dbReference type="Pfam" id="PF01417">
    <property type="entry name" value="ENTH"/>
    <property type="match status" value="1"/>
</dbReference>
<dbReference type="SMART" id="SM00273">
    <property type="entry name" value="ENTH"/>
    <property type="match status" value="1"/>
</dbReference>
<feature type="compositionally biased region" description="Low complexity" evidence="1">
    <location>
        <begin position="287"/>
        <end position="303"/>
    </location>
</feature>
<keyword evidence="3" id="KW-1185">Reference proteome</keyword>
<dbReference type="FunCoup" id="A0A6P8HFZ9">
    <property type="interactions" value="2185"/>
</dbReference>
<sequence>MWKIRELSDKMTNVVMNYSDVEAKVREATNDDTWGPHGSLMQEVARFTYTYEHFPEVMSMLWKRMLQENKKNWRRSYKALLLLGYLLRNGSERVVTSARDHVYDMRQLENFNYIDETGKDQGINIRHKVKEIIELIQDDERMRSERKRAKKNRDKYTGVSSDKFRDSHYTFSTKYKKQDNLGGDRYDAETCQQDSFDEFNSKTTKKSKYREWRERTGSFGAEFRDSEEEGEEASEEKEKESLDGQNGETTTNRSIFKSSPIRKLDLGAAAHYRGIATENSAMPENPTISSTTSPSSKSQNSTSKDFFDFFANSSQSTQSPTASNNSASNAIPAPASDPFSSLQSSSAAGGSDSGFADFSQVSTSPGFGDFHSANSAPQPNNVTDDDFFTEFQSSEFPQSSTVTPSSISSSSQPVQQSAPSAELMGLSLNQSPLSTTNGLPFPAPMGVQTSMGMPAAMPMAMPSNQMNMPMSSMGTAQTGMTPSQPAFMGGGMMQPQMTSQGMQQPQIMPQSSFTNANAGVMINTASSTSNTSFEKPKPSTSESKATTWSNSQVDISLDSLIPTLKNDKPQQPSMNQLYSQQKPQMPYNSPQQQGAFNMGAPQMTNMGQMNYMYQPTGMGMMSNQGSMSPRMMPGPTRMAGAPAMMGAQPMGTMPMNSSQGFANSNSFPSYKGIS</sequence>
<dbReference type="PROSITE" id="PS50942">
    <property type="entry name" value="ENTH"/>
    <property type="match status" value="1"/>
</dbReference>
<feature type="compositionally biased region" description="Low complexity" evidence="1">
    <location>
        <begin position="397"/>
        <end position="420"/>
    </location>
</feature>
<dbReference type="FunFam" id="1.25.40.90:FF:000006">
    <property type="entry name" value="Clathrin interactor 1"/>
    <property type="match status" value="1"/>
</dbReference>
<feature type="compositionally biased region" description="Low complexity" evidence="1">
    <location>
        <begin position="311"/>
        <end position="359"/>
    </location>
</feature>
<gene>
    <name evidence="4" type="primary">LOC116292210</name>
</gene>
<dbReference type="GeneID" id="116292210"/>
<dbReference type="InterPro" id="IPR008942">
    <property type="entry name" value="ENTH_VHS"/>
</dbReference>
<dbReference type="SUPFAM" id="SSF48464">
    <property type="entry name" value="ENTH/VHS domain"/>
    <property type="match status" value="1"/>
</dbReference>
<dbReference type="CDD" id="cd16989">
    <property type="entry name" value="ENTH_EpsinR"/>
    <property type="match status" value="1"/>
</dbReference>
<evidence type="ECO:0000313" key="3">
    <source>
        <dbReference type="Proteomes" id="UP000515163"/>
    </source>
</evidence>
<dbReference type="Proteomes" id="UP000515163">
    <property type="component" value="Unplaced"/>
</dbReference>
<dbReference type="OrthoDB" id="4033880at2759"/>
<accession>A0A6P8HFZ9</accession>
<name>A0A6P8HFZ9_ACTTE</name>
<reference evidence="4" key="1">
    <citation type="submission" date="2025-08" db="UniProtKB">
        <authorList>
            <consortium name="RefSeq"/>
        </authorList>
    </citation>
    <scope>IDENTIFICATION</scope>
    <source>
        <tissue evidence="4">Tentacle</tissue>
    </source>
</reference>
<organism evidence="3 4">
    <name type="scientific">Actinia tenebrosa</name>
    <name type="common">Australian red waratah sea anemone</name>
    <dbReference type="NCBI Taxonomy" id="6105"/>
    <lineage>
        <taxon>Eukaryota</taxon>
        <taxon>Metazoa</taxon>
        <taxon>Cnidaria</taxon>
        <taxon>Anthozoa</taxon>
        <taxon>Hexacorallia</taxon>
        <taxon>Actiniaria</taxon>
        <taxon>Actiniidae</taxon>
        <taxon>Actinia</taxon>
    </lineage>
</organism>
<dbReference type="InterPro" id="IPR013809">
    <property type="entry name" value="ENTH"/>
</dbReference>
<dbReference type="GO" id="GO:0005543">
    <property type="term" value="F:phospholipid binding"/>
    <property type="evidence" value="ECO:0007669"/>
    <property type="project" value="TreeGrafter"/>
</dbReference>
<feature type="compositionally biased region" description="Polar residues" evidence="1">
    <location>
        <begin position="243"/>
        <end position="257"/>
    </location>
</feature>
<feature type="region of interest" description="Disordered" evidence="1">
    <location>
        <begin position="219"/>
        <end position="257"/>
    </location>
</feature>
<dbReference type="InParanoid" id="A0A6P8HFZ9"/>
<dbReference type="KEGG" id="aten:116292210"/>
<feature type="region of interest" description="Disordered" evidence="1">
    <location>
        <begin position="525"/>
        <end position="548"/>
    </location>
</feature>
<dbReference type="GO" id="GO:0006897">
    <property type="term" value="P:endocytosis"/>
    <property type="evidence" value="ECO:0007669"/>
    <property type="project" value="TreeGrafter"/>
</dbReference>
<feature type="compositionally biased region" description="Polar residues" evidence="1">
    <location>
        <begin position="569"/>
        <end position="590"/>
    </location>
</feature>
<proteinExistence type="predicted"/>
<dbReference type="GO" id="GO:0030125">
    <property type="term" value="C:clathrin vesicle coat"/>
    <property type="evidence" value="ECO:0007669"/>
    <property type="project" value="TreeGrafter"/>
</dbReference>
<dbReference type="PANTHER" id="PTHR12276:SF45">
    <property type="entry name" value="CLATHRIN INTERACTOR 1"/>
    <property type="match status" value="1"/>
</dbReference>
<feature type="domain" description="ENTH" evidence="2">
    <location>
        <begin position="13"/>
        <end position="146"/>
    </location>
</feature>
<feature type="compositionally biased region" description="Acidic residues" evidence="1">
    <location>
        <begin position="225"/>
        <end position="235"/>
    </location>
</feature>
<dbReference type="PANTHER" id="PTHR12276">
    <property type="entry name" value="EPSIN/ENT-RELATED"/>
    <property type="match status" value="1"/>
</dbReference>
<evidence type="ECO:0000256" key="1">
    <source>
        <dbReference type="SAM" id="MobiDB-lite"/>
    </source>
</evidence>
<feature type="compositionally biased region" description="Polar residues" evidence="1">
    <location>
        <begin position="372"/>
        <end position="382"/>
    </location>
</feature>
<protein>
    <submittedName>
        <fullName evidence="4">Clathrin interactor 1-like isoform X1</fullName>
    </submittedName>
</protein>
<dbReference type="GO" id="GO:0005886">
    <property type="term" value="C:plasma membrane"/>
    <property type="evidence" value="ECO:0007669"/>
    <property type="project" value="TreeGrafter"/>
</dbReference>
<feature type="region of interest" description="Disordered" evidence="1">
    <location>
        <begin position="276"/>
        <end position="420"/>
    </location>
</feature>
<dbReference type="AlphaFoldDB" id="A0A6P8HFZ9"/>
<dbReference type="RefSeq" id="XP_031555339.1">
    <property type="nucleotide sequence ID" value="XM_031699479.1"/>
</dbReference>
<dbReference type="Gene3D" id="1.25.40.90">
    <property type="match status" value="1"/>
</dbReference>
<dbReference type="GO" id="GO:0030276">
    <property type="term" value="F:clathrin binding"/>
    <property type="evidence" value="ECO:0007669"/>
    <property type="project" value="TreeGrafter"/>
</dbReference>
<dbReference type="GO" id="GO:0005768">
    <property type="term" value="C:endosome"/>
    <property type="evidence" value="ECO:0007669"/>
    <property type="project" value="TreeGrafter"/>
</dbReference>